<evidence type="ECO:0000259" key="4">
    <source>
        <dbReference type="PROSITE" id="PS51462"/>
    </source>
</evidence>
<gene>
    <name evidence="5" type="ORF">BU072_08285</name>
</gene>
<dbReference type="GO" id="GO:0005829">
    <property type="term" value="C:cytosol"/>
    <property type="evidence" value="ECO:0007669"/>
    <property type="project" value="TreeGrafter"/>
</dbReference>
<dbReference type="InterPro" id="IPR015797">
    <property type="entry name" value="NUDIX_hydrolase-like_dom_sf"/>
</dbReference>
<dbReference type="FunFam" id="3.90.79.10:FF:000024">
    <property type="entry name" value="ADP-ribose pyrophosphatase"/>
    <property type="match status" value="1"/>
</dbReference>
<protein>
    <submittedName>
        <fullName evidence="5">ADP-ribose pyrophosphatase</fullName>
    </submittedName>
</protein>
<dbReference type="Proteomes" id="UP000241209">
    <property type="component" value="Unassembled WGS sequence"/>
</dbReference>
<organism evidence="5 6">
    <name type="scientific">Mammaliicoccus vitulinus</name>
    <dbReference type="NCBI Taxonomy" id="71237"/>
    <lineage>
        <taxon>Bacteria</taxon>
        <taxon>Bacillati</taxon>
        <taxon>Bacillota</taxon>
        <taxon>Bacilli</taxon>
        <taxon>Bacillales</taxon>
        <taxon>Staphylococcaceae</taxon>
        <taxon>Mammaliicoccus</taxon>
    </lineage>
</organism>
<dbReference type="InterPro" id="IPR020476">
    <property type="entry name" value="Nudix_hydrolase"/>
</dbReference>
<dbReference type="PANTHER" id="PTHR11839">
    <property type="entry name" value="UDP/ADP-SUGAR PYROPHOSPHATASE"/>
    <property type="match status" value="1"/>
</dbReference>
<dbReference type="InterPro" id="IPR000086">
    <property type="entry name" value="NUDIX_hydrolase_dom"/>
</dbReference>
<keyword evidence="2 3" id="KW-0378">Hydrolase</keyword>
<feature type="domain" description="Nudix hydrolase" evidence="4">
    <location>
        <begin position="40"/>
        <end position="168"/>
    </location>
</feature>
<evidence type="ECO:0000256" key="2">
    <source>
        <dbReference type="ARBA" id="ARBA00022801"/>
    </source>
</evidence>
<dbReference type="EMBL" id="PZFK01000015">
    <property type="protein sequence ID" value="PTI29345.1"/>
    <property type="molecule type" value="Genomic_DNA"/>
</dbReference>
<proteinExistence type="inferred from homology"/>
<dbReference type="GO" id="GO:0006753">
    <property type="term" value="P:nucleoside phosphate metabolic process"/>
    <property type="evidence" value="ECO:0007669"/>
    <property type="project" value="TreeGrafter"/>
</dbReference>
<dbReference type="PRINTS" id="PR00502">
    <property type="entry name" value="NUDIXFAMILY"/>
</dbReference>
<evidence type="ECO:0000256" key="1">
    <source>
        <dbReference type="ARBA" id="ARBA00001946"/>
    </source>
</evidence>
<dbReference type="Gene3D" id="3.90.79.10">
    <property type="entry name" value="Nucleoside Triphosphate Pyrophosphohydrolase"/>
    <property type="match status" value="1"/>
</dbReference>
<evidence type="ECO:0000313" key="5">
    <source>
        <dbReference type="EMBL" id="PTI29345.1"/>
    </source>
</evidence>
<dbReference type="Pfam" id="PF00293">
    <property type="entry name" value="NUDIX"/>
    <property type="match status" value="1"/>
</dbReference>
<dbReference type="PROSITE" id="PS00893">
    <property type="entry name" value="NUDIX_BOX"/>
    <property type="match status" value="1"/>
</dbReference>
<evidence type="ECO:0000313" key="6">
    <source>
        <dbReference type="Proteomes" id="UP000241209"/>
    </source>
</evidence>
<dbReference type="PROSITE" id="PS51462">
    <property type="entry name" value="NUDIX"/>
    <property type="match status" value="1"/>
</dbReference>
<accession>A0A2T4PSN2</accession>
<evidence type="ECO:0000256" key="3">
    <source>
        <dbReference type="RuleBase" id="RU003476"/>
    </source>
</evidence>
<dbReference type="RefSeq" id="WP_107557094.1">
    <property type="nucleotide sequence ID" value="NZ_JABUYR010000034.1"/>
</dbReference>
<dbReference type="SUPFAM" id="SSF55811">
    <property type="entry name" value="Nudix"/>
    <property type="match status" value="1"/>
</dbReference>
<dbReference type="STRING" id="1167632.GCA_000286335_01695"/>
<dbReference type="GO" id="GO:0016462">
    <property type="term" value="F:pyrophosphatase activity"/>
    <property type="evidence" value="ECO:0007669"/>
    <property type="project" value="UniProtKB-ARBA"/>
</dbReference>
<dbReference type="InterPro" id="IPR020084">
    <property type="entry name" value="NUDIX_hydrolase_CS"/>
</dbReference>
<sequence length="180" mass="20277">MKLTEETISKEVIYSGSIIDLEKHKVQLPNGNTSEREIVLHNGAVSVLAITPENEVIVVEQFRKAMEKTLIEIPAGKLEVGEERESAAKRELEEETGYIADKLELIGEVYGCPGFCNEKVSIYIANDLKEGKVNLDEDEFLHLSKIPIDNIKSLLLSQEIEDAKTMIAFQYLLLNYNHSK</sequence>
<name>A0A2T4PSN2_9STAP</name>
<dbReference type="GO" id="GO:0019693">
    <property type="term" value="P:ribose phosphate metabolic process"/>
    <property type="evidence" value="ECO:0007669"/>
    <property type="project" value="TreeGrafter"/>
</dbReference>
<reference evidence="5 6" key="1">
    <citation type="journal article" date="2016" name="Front. Microbiol.">
        <title>Comprehensive Phylogenetic Analysis of Bovine Non-aureus Staphylococci Species Based on Whole-Genome Sequencing.</title>
        <authorList>
            <person name="Naushad S."/>
            <person name="Barkema H.W."/>
            <person name="Luby C."/>
            <person name="Condas L.A."/>
            <person name="Nobrega D.B."/>
            <person name="Carson D.A."/>
            <person name="De Buck J."/>
        </authorList>
    </citation>
    <scope>NUCLEOTIDE SEQUENCE [LARGE SCALE GENOMIC DNA]</scope>
    <source>
        <strain evidence="5 6">SNUC 2204</strain>
    </source>
</reference>
<dbReference type="PANTHER" id="PTHR11839:SF18">
    <property type="entry name" value="NUDIX HYDROLASE DOMAIN-CONTAINING PROTEIN"/>
    <property type="match status" value="1"/>
</dbReference>
<dbReference type="AlphaFoldDB" id="A0A2T4PSN2"/>
<comment type="cofactor">
    <cofactor evidence="1">
        <name>Mg(2+)</name>
        <dbReference type="ChEBI" id="CHEBI:18420"/>
    </cofactor>
</comment>
<comment type="caution">
    <text evidence="5">The sequence shown here is derived from an EMBL/GenBank/DDBJ whole genome shotgun (WGS) entry which is preliminary data.</text>
</comment>
<dbReference type="CDD" id="cd03424">
    <property type="entry name" value="NUDIX_ADPRase_Nudt5_UGPPase_Nudt14"/>
    <property type="match status" value="1"/>
</dbReference>
<comment type="similarity">
    <text evidence="3">Belongs to the Nudix hydrolase family.</text>
</comment>